<dbReference type="PANTHER" id="PTHR46318:SF1">
    <property type="entry name" value="UPSTREAM-BINDING FACTOR 1-LIKE PROTEIN 1-RELATED"/>
    <property type="match status" value="1"/>
</dbReference>
<keyword evidence="7" id="KW-1185">Reference proteome</keyword>
<keyword evidence="2 4" id="KW-0238">DNA-binding</keyword>
<dbReference type="InterPro" id="IPR051762">
    <property type="entry name" value="UBF1"/>
</dbReference>
<dbReference type="InterPro" id="IPR036910">
    <property type="entry name" value="HMG_box_dom_sf"/>
</dbReference>
<dbReference type="PROSITE" id="PS50118">
    <property type="entry name" value="HMG_BOX_2"/>
    <property type="match status" value="2"/>
</dbReference>
<dbReference type="SMART" id="SM00398">
    <property type="entry name" value="HMG"/>
    <property type="match status" value="2"/>
</dbReference>
<comment type="subcellular location">
    <subcellularLocation>
        <location evidence="1">Nucleus</location>
    </subcellularLocation>
</comment>
<dbReference type="InterPro" id="IPR009071">
    <property type="entry name" value="HMG_box_dom"/>
</dbReference>
<dbReference type="Gene3D" id="1.10.30.10">
    <property type="entry name" value="High mobility group box domain"/>
    <property type="match status" value="2"/>
</dbReference>
<dbReference type="RefSeq" id="XP_010830972.1">
    <property type="nucleotide sequence ID" value="XM_010832670.1"/>
</dbReference>
<dbReference type="GeneID" id="104983223"/>
<sequence>MAMPKCQDDWSKEDNVQLLESMEKSIPSSDGYTFKTTQSVMDWEKEAFKDFSGEMCKLKWLEVSHKVRKFCTLKELVLEAKENVSNLSKKTQENTENTRKHQNHTYLFKKSLTAYQHISQVMRPQYIQKHPKISNQELTRVLSEEHRKVPEQLRVKDSQELEKVKKDIREKIALFRAQHPDLVPNPEKSGVPQRSEMKVPEKFQENVQKVKSPPEKSLPMKWKFHGEPKKPPMNGYHKFHQDLWSSRELKVVRPWERMVEISRLWQRIPQDQKELYKKQAEGLQTQYKVDLDLWLRALSPEEYAAYREATCAKRKNMSVTGRPNSKIRRISLQSPSKWNLQGRLREDPGLQAAELASSDRIREYSPASGKSEENEEEEEGNCCSAPSSEDEDGDSEPEDHSSSSWSSGDSSDSDSN</sequence>
<name>A0A6P3GWB7_BISBB</name>
<dbReference type="PANTHER" id="PTHR46318">
    <property type="entry name" value="UPSTREAM BINDING TRANSCRIPTION FACTOR"/>
    <property type="match status" value="1"/>
</dbReference>
<feature type="domain" description="HMG box" evidence="6">
    <location>
        <begin position="229"/>
        <end position="295"/>
    </location>
</feature>
<feature type="region of interest" description="Disordered" evidence="5">
    <location>
        <begin position="354"/>
        <end position="416"/>
    </location>
</feature>
<feature type="DNA-binding region" description="HMG box" evidence="4">
    <location>
        <begin position="229"/>
        <end position="295"/>
    </location>
</feature>
<dbReference type="GO" id="GO:0005634">
    <property type="term" value="C:nucleus"/>
    <property type="evidence" value="ECO:0007669"/>
    <property type="project" value="UniProtKB-SubCell"/>
</dbReference>
<evidence type="ECO:0000256" key="3">
    <source>
        <dbReference type="ARBA" id="ARBA00023242"/>
    </source>
</evidence>
<proteinExistence type="predicted"/>
<feature type="domain" description="HMG box" evidence="6">
    <location>
        <begin position="108"/>
        <end position="176"/>
    </location>
</feature>
<evidence type="ECO:0000256" key="4">
    <source>
        <dbReference type="PROSITE-ProRule" id="PRU00267"/>
    </source>
</evidence>
<organism evidence="7 8">
    <name type="scientific">Bison bison bison</name>
    <name type="common">North American plains bison</name>
    <dbReference type="NCBI Taxonomy" id="43346"/>
    <lineage>
        <taxon>Eukaryota</taxon>
        <taxon>Metazoa</taxon>
        <taxon>Chordata</taxon>
        <taxon>Craniata</taxon>
        <taxon>Vertebrata</taxon>
        <taxon>Euteleostomi</taxon>
        <taxon>Mammalia</taxon>
        <taxon>Eutheria</taxon>
        <taxon>Laurasiatheria</taxon>
        <taxon>Artiodactyla</taxon>
        <taxon>Ruminantia</taxon>
        <taxon>Pecora</taxon>
        <taxon>Bovidae</taxon>
        <taxon>Bovinae</taxon>
        <taxon>Bison</taxon>
    </lineage>
</organism>
<evidence type="ECO:0000313" key="8">
    <source>
        <dbReference type="RefSeq" id="XP_010830972.1"/>
    </source>
</evidence>
<evidence type="ECO:0000259" key="6">
    <source>
        <dbReference type="PROSITE" id="PS50118"/>
    </source>
</evidence>
<dbReference type="GO" id="GO:0003677">
    <property type="term" value="F:DNA binding"/>
    <property type="evidence" value="ECO:0007669"/>
    <property type="project" value="UniProtKB-UniRule"/>
</dbReference>
<accession>A0A6P3GWB7</accession>
<reference evidence="8" key="1">
    <citation type="submission" date="2025-08" db="UniProtKB">
        <authorList>
            <consortium name="RefSeq"/>
        </authorList>
    </citation>
    <scope>IDENTIFICATION</scope>
    <source>
        <tissue evidence="8">Blood</tissue>
    </source>
</reference>
<dbReference type="Proteomes" id="UP000515208">
    <property type="component" value="Unplaced"/>
</dbReference>
<dbReference type="CDD" id="cd22003">
    <property type="entry name" value="HMG-box_UBF1_rpt6-like"/>
    <property type="match status" value="1"/>
</dbReference>
<evidence type="ECO:0000256" key="5">
    <source>
        <dbReference type="SAM" id="MobiDB-lite"/>
    </source>
</evidence>
<evidence type="ECO:0000313" key="7">
    <source>
        <dbReference type="Proteomes" id="UP000515208"/>
    </source>
</evidence>
<evidence type="ECO:0000256" key="1">
    <source>
        <dbReference type="ARBA" id="ARBA00004123"/>
    </source>
</evidence>
<keyword evidence="3 4" id="KW-0539">Nucleus</keyword>
<protein>
    <submittedName>
        <fullName evidence="8">Upstream-binding factor 1-like protein 1</fullName>
    </submittedName>
</protein>
<feature type="compositionally biased region" description="Acidic residues" evidence="5">
    <location>
        <begin position="388"/>
        <end position="397"/>
    </location>
</feature>
<evidence type="ECO:0000256" key="2">
    <source>
        <dbReference type="ARBA" id="ARBA00023125"/>
    </source>
</evidence>
<dbReference type="KEGG" id="bbis:104983223"/>
<dbReference type="SUPFAM" id="SSF47095">
    <property type="entry name" value="HMG-box"/>
    <property type="match status" value="2"/>
</dbReference>
<dbReference type="AlphaFoldDB" id="A0A6P3GWB7"/>
<gene>
    <name evidence="8" type="primary">LOC104983223</name>
</gene>
<feature type="DNA-binding region" description="HMG box" evidence="4">
    <location>
        <begin position="108"/>
        <end position="176"/>
    </location>
</feature>